<proteinExistence type="predicted"/>
<accession>A0ABV9YTH1</accession>
<dbReference type="PROSITE" id="PS52050">
    <property type="entry name" value="WYL"/>
    <property type="match status" value="1"/>
</dbReference>
<feature type="domain" description="WCX" evidence="3">
    <location>
        <begin position="249"/>
        <end position="320"/>
    </location>
</feature>
<reference evidence="5" key="1">
    <citation type="journal article" date="2019" name="Int. J. Syst. Evol. Microbiol.">
        <title>The Global Catalogue of Microorganisms (GCM) 10K type strain sequencing project: providing services to taxonomists for standard genome sequencing and annotation.</title>
        <authorList>
            <consortium name="The Broad Institute Genomics Platform"/>
            <consortium name="The Broad Institute Genome Sequencing Center for Infectious Disease"/>
            <person name="Wu L."/>
            <person name="Ma J."/>
        </authorList>
    </citation>
    <scope>NUCLEOTIDE SEQUENCE [LARGE SCALE GENOMIC DNA]</scope>
    <source>
        <strain evidence="5">CGMCC 4.7093</strain>
    </source>
</reference>
<evidence type="ECO:0000259" key="2">
    <source>
        <dbReference type="Pfam" id="PF19187"/>
    </source>
</evidence>
<organism evidence="4 5">
    <name type="scientific">Actinomycetospora atypica</name>
    <dbReference type="NCBI Taxonomy" id="1290095"/>
    <lineage>
        <taxon>Bacteria</taxon>
        <taxon>Bacillati</taxon>
        <taxon>Actinomycetota</taxon>
        <taxon>Actinomycetes</taxon>
        <taxon>Pseudonocardiales</taxon>
        <taxon>Pseudonocardiaceae</taxon>
        <taxon>Actinomycetospora</taxon>
    </lineage>
</organism>
<dbReference type="Proteomes" id="UP001595947">
    <property type="component" value="Unassembled WGS sequence"/>
</dbReference>
<dbReference type="InterPro" id="IPR028349">
    <property type="entry name" value="PafC-like"/>
</dbReference>
<evidence type="ECO:0000259" key="1">
    <source>
        <dbReference type="Pfam" id="PF13280"/>
    </source>
</evidence>
<keyword evidence="5" id="KW-1185">Reference proteome</keyword>
<protein>
    <submittedName>
        <fullName evidence="4">Helix-turn-helix transcriptional regulator</fullName>
    </submittedName>
</protein>
<dbReference type="Pfam" id="PF19187">
    <property type="entry name" value="HTH_PafC"/>
    <property type="match status" value="1"/>
</dbReference>
<dbReference type="InterPro" id="IPR051534">
    <property type="entry name" value="CBASS_pafABC_assoc_protein"/>
</dbReference>
<dbReference type="Pfam" id="PF13280">
    <property type="entry name" value="WYL"/>
    <property type="match status" value="1"/>
</dbReference>
<dbReference type="InterPro" id="IPR057727">
    <property type="entry name" value="WCX_dom"/>
</dbReference>
<dbReference type="EMBL" id="JBHSIV010000018">
    <property type="protein sequence ID" value="MFC5063911.1"/>
    <property type="molecule type" value="Genomic_DNA"/>
</dbReference>
<gene>
    <name evidence="4" type="ORF">ACFPBZ_16950</name>
</gene>
<dbReference type="InterPro" id="IPR026881">
    <property type="entry name" value="WYL_dom"/>
</dbReference>
<evidence type="ECO:0000313" key="5">
    <source>
        <dbReference type="Proteomes" id="UP001595947"/>
    </source>
</evidence>
<dbReference type="PANTHER" id="PTHR34580:SF1">
    <property type="entry name" value="PROTEIN PAFC"/>
    <property type="match status" value="1"/>
</dbReference>
<evidence type="ECO:0000313" key="4">
    <source>
        <dbReference type="EMBL" id="MFC5063911.1"/>
    </source>
</evidence>
<sequence length="326" mass="34805">MSAEGVADRLPRLLTLVPWLLARPGVPVAEAAAEFGITETQLRRDLELLWMCGLPGYGPGDLVDLSFEGDTVTVVYDAGLSRPLRLSGPEAATLAVALRALADAPGVADTDAVQRALAKIEQASGAAGAAEPDTVAVGLGRTPGNARAEAVVRDAVARHRALRLTYYSASRDAVGRRDVDPMRLLLVDGSTYLEAWCRRAEGVRMFRLDRVDDAEVLDEPSSPPDDAAVREVPADASGLLTPDPGQQLVALRLAPTARWVAEYYPMEEVLADDDGGARVQMRYGDRAWMVRLLLGLGDAVEILWPTDLAAARADRAREALAAYGAA</sequence>
<feature type="domain" description="PafC HTH" evidence="2">
    <location>
        <begin position="8"/>
        <end position="122"/>
    </location>
</feature>
<dbReference type="RefSeq" id="WP_378037260.1">
    <property type="nucleotide sequence ID" value="NZ_JBHSIV010000018.1"/>
</dbReference>
<dbReference type="PIRSF" id="PIRSF016838">
    <property type="entry name" value="PafC"/>
    <property type="match status" value="1"/>
</dbReference>
<dbReference type="InterPro" id="IPR043839">
    <property type="entry name" value="PafC_HTH"/>
</dbReference>
<dbReference type="PANTHER" id="PTHR34580">
    <property type="match status" value="1"/>
</dbReference>
<comment type="caution">
    <text evidence="4">The sequence shown here is derived from an EMBL/GenBank/DDBJ whole genome shotgun (WGS) entry which is preliminary data.</text>
</comment>
<feature type="domain" description="WYL" evidence="1">
    <location>
        <begin position="151"/>
        <end position="216"/>
    </location>
</feature>
<dbReference type="Pfam" id="PF25583">
    <property type="entry name" value="WCX"/>
    <property type="match status" value="1"/>
</dbReference>
<name>A0ABV9YTH1_9PSEU</name>
<evidence type="ECO:0000259" key="3">
    <source>
        <dbReference type="Pfam" id="PF25583"/>
    </source>
</evidence>